<evidence type="ECO:0000256" key="3">
    <source>
        <dbReference type="ARBA" id="ARBA00022989"/>
    </source>
</evidence>
<keyword evidence="8" id="KW-1185">Reference proteome</keyword>
<evidence type="ECO:0000259" key="6">
    <source>
        <dbReference type="Pfam" id="PF00999"/>
    </source>
</evidence>
<keyword evidence="4 5" id="KW-0472">Membrane</keyword>
<feature type="transmembrane region" description="Helical" evidence="5">
    <location>
        <begin position="118"/>
        <end position="138"/>
    </location>
</feature>
<organism evidence="7 8">
    <name type="scientific">Natranaerobius trueperi</name>
    <dbReference type="NCBI Taxonomy" id="759412"/>
    <lineage>
        <taxon>Bacteria</taxon>
        <taxon>Bacillati</taxon>
        <taxon>Bacillota</taxon>
        <taxon>Clostridia</taxon>
        <taxon>Natranaerobiales</taxon>
        <taxon>Natranaerobiaceae</taxon>
        <taxon>Natranaerobius</taxon>
    </lineage>
</organism>
<dbReference type="Pfam" id="PF00999">
    <property type="entry name" value="Na_H_Exchanger"/>
    <property type="match status" value="1"/>
</dbReference>
<accession>A0A226C3H9</accession>
<feature type="transmembrane region" description="Helical" evidence="5">
    <location>
        <begin position="31"/>
        <end position="51"/>
    </location>
</feature>
<evidence type="ECO:0000313" key="7">
    <source>
        <dbReference type="EMBL" id="OWZ85029.1"/>
    </source>
</evidence>
<gene>
    <name evidence="7" type="ORF">CDO51_01135</name>
</gene>
<proteinExistence type="predicted"/>
<name>A0A226C3H9_9FIRM</name>
<feature type="transmembrane region" description="Helical" evidence="5">
    <location>
        <begin position="355"/>
        <end position="374"/>
    </location>
</feature>
<dbReference type="AlphaFoldDB" id="A0A226C3H9"/>
<feature type="transmembrane region" description="Helical" evidence="5">
    <location>
        <begin position="224"/>
        <end position="254"/>
    </location>
</feature>
<dbReference type="Proteomes" id="UP000214588">
    <property type="component" value="Unassembled WGS sequence"/>
</dbReference>
<dbReference type="GO" id="GO:1902600">
    <property type="term" value="P:proton transmembrane transport"/>
    <property type="evidence" value="ECO:0007669"/>
    <property type="project" value="InterPro"/>
</dbReference>
<feature type="transmembrane region" description="Helical" evidence="5">
    <location>
        <begin position="274"/>
        <end position="304"/>
    </location>
</feature>
<keyword evidence="3 5" id="KW-1133">Transmembrane helix</keyword>
<sequence length="390" mass="41419">MPLEAESLGIAVILLVGYGCGKLVQKFKLPMVVGYIIGGLLLSPSILNVISTELNQSLQVLETLGLGIVALFIGSELEFNKLKKLSRSILGIALIELTGTFVIVFAGMYYLVGLSLEVSMLLGAMAMATAPAATMAVIREYKAKGRLTSTLLGVVAVDDALCIIFFGIVSAIVGGILTGNGFTASNIVEPFIEISGSFVLGILSGLFIIILFKYTKNRHAKVLLLISLALLNSGIASTFHLSSLLTNMITGLTFANLYSRPQEIAYLEDVETPIYVAFFVLAGTGLHLDVLLSNWVFAIGYMIFRTIGKLGGSYVGAKISGADDVVQKYLGFAMFSKAGVSIGLLVMVQDQFPDIAVMITAIELAAITIFEIFGPLGAKFALISSGETEV</sequence>
<dbReference type="GO" id="GO:0016020">
    <property type="term" value="C:membrane"/>
    <property type="evidence" value="ECO:0007669"/>
    <property type="project" value="UniProtKB-SubCell"/>
</dbReference>
<dbReference type="Gene3D" id="1.20.1530.20">
    <property type="match status" value="1"/>
</dbReference>
<evidence type="ECO:0000256" key="2">
    <source>
        <dbReference type="ARBA" id="ARBA00022692"/>
    </source>
</evidence>
<feature type="transmembrane region" description="Helical" evidence="5">
    <location>
        <begin position="89"/>
        <end position="112"/>
    </location>
</feature>
<feature type="transmembrane region" description="Helical" evidence="5">
    <location>
        <begin position="6"/>
        <end position="24"/>
    </location>
</feature>
<feature type="domain" description="Cation/H+ exchanger transmembrane" evidence="6">
    <location>
        <begin position="12"/>
        <end position="370"/>
    </location>
</feature>
<dbReference type="OrthoDB" id="9778229at2"/>
<dbReference type="PANTHER" id="PTHR43021:SF2">
    <property type="entry name" value="CATION_H+ EXCHANGER DOMAIN-CONTAINING PROTEIN"/>
    <property type="match status" value="1"/>
</dbReference>
<evidence type="ECO:0000313" key="8">
    <source>
        <dbReference type="Proteomes" id="UP000214588"/>
    </source>
</evidence>
<feature type="transmembrane region" description="Helical" evidence="5">
    <location>
        <begin position="150"/>
        <end position="179"/>
    </location>
</feature>
<protein>
    <recommendedName>
        <fullName evidence="6">Cation/H+ exchanger transmembrane domain-containing protein</fullName>
    </recommendedName>
</protein>
<evidence type="ECO:0000256" key="1">
    <source>
        <dbReference type="ARBA" id="ARBA00004141"/>
    </source>
</evidence>
<dbReference type="InterPro" id="IPR006153">
    <property type="entry name" value="Cation/H_exchanger_TM"/>
</dbReference>
<feature type="transmembrane region" description="Helical" evidence="5">
    <location>
        <begin position="191"/>
        <end position="212"/>
    </location>
</feature>
<dbReference type="RefSeq" id="WP_089022452.1">
    <property type="nucleotide sequence ID" value="NZ_NIQC01000001.1"/>
</dbReference>
<reference evidence="7 8" key="1">
    <citation type="submission" date="2017-06" db="EMBL/GenBank/DDBJ databases">
        <title>Draft Genome Sequence of Natranaerobius trueperi halophilic, alkalithermophilic bacteria from soda lakes.</title>
        <authorList>
            <person name="Zhao B."/>
        </authorList>
    </citation>
    <scope>NUCLEOTIDE SEQUENCE [LARGE SCALE GENOMIC DNA]</scope>
    <source>
        <strain evidence="7 8">DSM 18760</strain>
    </source>
</reference>
<evidence type="ECO:0000256" key="5">
    <source>
        <dbReference type="SAM" id="Phobius"/>
    </source>
</evidence>
<dbReference type="EMBL" id="NIQC01000001">
    <property type="protein sequence ID" value="OWZ85029.1"/>
    <property type="molecule type" value="Genomic_DNA"/>
</dbReference>
<feature type="transmembrane region" description="Helical" evidence="5">
    <location>
        <begin position="57"/>
        <end position="77"/>
    </location>
</feature>
<dbReference type="InterPro" id="IPR038770">
    <property type="entry name" value="Na+/solute_symporter_sf"/>
</dbReference>
<comment type="caution">
    <text evidence="7">The sequence shown here is derived from an EMBL/GenBank/DDBJ whole genome shotgun (WGS) entry which is preliminary data.</text>
</comment>
<comment type="subcellular location">
    <subcellularLocation>
        <location evidence="1">Membrane</location>
        <topology evidence="1">Multi-pass membrane protein</topology>
    </subcellularLocation>
</comment>
<dbReference type="PANTHER" id="PTHR43021">
    <property type="entry name" value="NA(+)/H(+) ANTIPORTER-RELATED"/>
    <property type="match status" value="1"/>
</dbReference>
<dbReference type="GO" id="GO:0015297">
    <property type="term" value="F:antiporter activity"/>
    <property type="evidence" value="ECO:0007669"/>
    <property type="project" value="InterPro"/>
</dbReference>
<keyword evidence="2 5" id="KW-0812">Transmembrane</keyword>
<evidence type="ECO:0000256" key="4">
    <source>
        <dbReference type="ARBA" id="ARBA00023136"/>
    </source>
</evidence>